<accession>A0A0A9A2G7</accession>
<dbReference type="AlphaFoldDB" id="A0A0A9A2G7"/>
<organism evidence="2">
    <name type="scientific">Arundo donax</name>
    <name type="common">Giant reed</name>
    <name type="synonym">Donax arundinaceus</name>
    <dbReference type="NCBI Taxonomy" id="35708"/>
    <lineage>
        <taxon>Eukaryota</taxon>
        <taxon>Viridiplantae</taxon>
        <taxon>Streptophyta</taxon>
        <taxon>Embryophyta</taxon>
        <taxon>Tracheophyta</taxon>
        <taxon>Spermatophyta</taxon>
        <taxon>Magnoliopsida</taxon>
        <taxon>Liliopsida</taxon>
        <taxon>Poales</taxon>
        <taxon>Poaceae</taxon>
        <taxon>PACMAD clade</taxon>
        <taxon>Arundinoideae</taxon>
        <taxon>Arundineae</taxon>
        <taxon>Arundo</taxon>
    </lineage>
</organism>
<reference evidence="2" key="2">
    <citation type="journal article" date="2015" name="Data Brief">
        <title>Shoot transcriptome of the giant reed, Arundo donax.</title>
        <authorList>
            <person name="Barrero R.A."/>
            <person name="Guerrero F.D."/>
            <person name="Moolhuijzen P."/>
            <person name="Goolsby J.A."/>
            <person name="Tidwell J."/>
            <person name="Bellgard S.E."/>
            <person name="Bellgard M.I."/>
        </authorList>
    </citation>
    <scope>NUCLEOTIDE SEQUENCE</scope>
    <source>
        <tissue evidence="2">Shoot tissue taken approximately 20 cm above the soil surface</tissue>
    </source>
</reference>
<reference evidence="2" key="1">
    <citation type="submission" date="2014-09" db="EMBL/GenBank/DDBJ databases">
        <authorList>
            <person name="Magalhaes I.L.F."/>
            <person name="Oliveira U."/>
            <person name="Santos F.R."/>
            <person name="Vidigal T.H.D.A."/>
            <person name="Brescovit A.D."/>
            <person name="Santos A.J."/>
        </authorList>
    </citation>
    <scope>NUCLEOTIDE SEQUENCE</scope>
    <source>
        <tissue evidence="2">Shoot tissue taken approximately 20 cm above the soil surface</tissue>
    </source>
</reference>
<proteinExistence type="predicted"/>
<dbReference type="EMBL" id="GBRH01254705">
    <property type="protein sequence ID" value="JAD43190.1"/>
    <property type="molecule type" value="Transcribed_RNA"/>
</dbReference>
<evidence type="ECO:0000256" key="1">
    <source>
        <dbReference type="SAM" id="MobiDB-lite"/>
    </source>
</evidence>
<evidence type="ECO:0000313" key="2">
    <source>
        <dbReference type="EMBL" id="JAD43190.1"/>
    </source>
</evidence>
<sequence length="107" mass="11953">MSRVCVVLGTGSFDARPSDVRHCHTGLTRLRTHLTVAHVRRTSVRRSRSVVLYPVSVIRTFLGRSGHRGYNDFVVVYSNYPTSTSDKIGRKISAPPMPSPCMPQLQL</sequence>
<protein>
    <submittedName>
        <fullName evidence="2">Uncharacterized protein</fullName>
    </submittedName>
</protein>
<feature type="region of interest" description="Disordered" evidence="1">
    <location>
        <begin position="88"/>
        <end position="107"/>
    </location>
</feature>
<name>A0A0A9A2G7_ARUDO</name>